<dbReference type="InterPro" id="IPR011992">
    <property type="entry name" value="EF-hand-dom_pair"/>
</dbReference>
<dbReference type="InterPro" id="IPR002048">
    <property type="entry name" value="EF_hand_dom"/>
</dbReference>
<dbReference type="EMBL" id="CAJNOJ010000256">
    <property type="protein sequence ID" value="CAF1343764.1"/>
    <property type="molecule type" value="Genomic_DNA"/>
</dbReference>
<proteinExistence type="predicted"/>
<dbReference type="EMBL" id="CAJNOR010010459">
    <property type="protein sequence ID" value="CAF1654017.1"/>
    <property type="molecule type" value="Genomic_DNA"/>
</dbReference>
<organism evidence="3 4">
    <name type="scientific">Adineta ricciae</name>
    <name type="common">Rotifer</name>
    <dbReference type="NCBI Taxonomy" id="249248"/>
    <lineage>
        <taxon>Eukaryota</taxon>
        <taxon>Metazoa</taxon>
        <taxon>Spiralia</taxon>
        <taxon>Gnathifera</taxon>
        <taxon>Rotifera</taxon>
        <taxon>Eurotatoria</taxon>
        <taxon>Bdelloidea</taxon>
        <taxon>Adinetida</taxon>
        <taxon>Adinetidae</taxon>
        <taxon>Adineta</taxon>
    </lineage>
</organism>
<gene>
    <name evidence="2" type="ORF">EDS130_LOCUS32886</name>
    <name evidence="3" type="ORF">XAT740_LOCUS55554</name>
</gene>
<dbReference type="AlphaFoldDB" id="A0A816EZN6"/>
<accession>A0A816EZN6</accession>
<dbReference type="Proteomes" id="UP000663852">
    <property type="component" value="Unassembled WGS sequence"/>
</dbReference>
<dbReference type="OrthoDB" id="6256369at2759"/>
<protein>
    <recommendedName>
        <fullName evidence="1">EF-hand domain-containing protein</fullName>
    </recommendedName>
</protein>
<reference evidence="3" key="1">
    <citation type="submission" date="2021-02" db="EMBL/GenBank/DDBJ databases">
        <authorList>
            <person name="Nowell W R."/>
        </authorList>
    </citation>
    <scope>NUCLEOTIDE SEQUENCE</scope>
</reference>
<comment type="caution">
    <text evidence="3">The sequence shown here is derived from an EMBL/GenBank/DDBJ whole genome shotgun (WGS) entry which is preliminary data.</text>
</comment>
<dbReference type="Gene3D" id="1.10.238.10">
    <property type="entry name" value="EF-hand"/>
    <property type="match status" value="1"/>
</dbReference>
<evidence type="ECO:0000313" key="3">
    <source>
        <dbReference type="EMBL" id="CAF1654017.1"/>
    </source>
</evidence>
<dbReference type="GO" id="GO:0005509">
    <property type="term" value="F:calcium ion binding"/>
    <property type="evidence" value="ECO:0007669"/>
    <property type="project" value="InterPro"/>
</dbReference>
<name>A0A816EZN6_ADIRI</name>
<dbReference type="SUPFAM" id="SSF47473">
    <property type="entry name" value="EF-hand"/>
    <property type="match status" value="1"/>
</dbReference>
<dbReference type="CDD" id="cd00051">
    <property type="entry name" value="EFh"/>
    <property type="match status" value="1"/>
</dbReference>
<evidence type="ECO:0000259" key="1">
    <source>
        <dbReference type="PROSITE" id="PS50222"/>
    </source>
</evidence>
<keyword evidence="4" id="KW-1185">Reference proteome</keyword>
<evidence type="ECO:0000313" key="2">
    <source>
        <dbReference type="EMBL" id="CAF1343764.1"/>
    </source>
</evidence>
<sequence length="461" mass="52552">MQRKRVDNYHNVAPFVSVGKQPELLEIVRFFQELDRNKTGYIRKGQLKRCLIKANRQSIKPIIKHLLHQLDADEDGRVCFIKYYECMSKILSNVHKSTDESSTKAKDESFVSKNPPSKHSSLLQIQVVLHPTEDVKTRSVSINYVPSRRSCFSSSMRKDLVDSIYATIKNHPLYHWHEAHGDAICAYRAVLMRAMAETICSEMPGASGALAYISFVGLQGSPRSSSKMNRPDYYASQYRPFYMETSNGFRVPFRRNMISLLDSIRIPHVALCVNIDDKGPVVIDPAYAIDSSSDGPFTIEDWIKQHNDYNNFGEHVEHGYVAIQSEWFPWAMSHLYLLSGGEALLSSDFMAMPTLAHVINVLTMYCLMLAENQCPADRTPSPDEVDVYFKAFAIRHDQKEDMVHYMNNVEQYVKELGENFPPPGPAPLLPPPEPVYVILSNGMSTRISCTSTNERRNRQRD</sequence>
<feature type="domain" description="EF-hand" evidence="1">
    <location>
        <begin position="22"/>
        <end position="57"/>
    </location>
</feature>
<dbReference type="PROSITE" id="PS50222">
    <property type="entry name" value="EF_HAND_2"/>
    <property type="match status" value="1"/>
</dbReference>
<dbReference type="Proteomes" id="UP000663828">
    <property type="component" value="Unassembled WGS sequence"/>
</dbReference>
<evidence type="ECO:0000313" key="4">
    <source>
        <dbReference type="Proteomes" id="UP000663828"/>
    </source>
</evidence>